<dbReference type="Proteomes" id="UP001608902">
    <property type="component" value="Unassembled WGS sequence"/>
</dbReference>
<name>A0ABD6ESW7_9BILA</name>
<dbReference type="EMBL" id="JBGFUD010010964">
    <property type="protein sequence ID" value="MFH4983060.1"/>
    <property type="molecule type" value="Genomic_DNA"/>
</dbReference>
<proteinExistence type="predicted"/>
<keyword evidence="2" id="KW-1185">Reference proteome</keyword>
<gene>
    <name evidence="1" type="ORF">AB6A40_009769</name>
</gene>
<sequence length="79" mass="8779">MRSKSECPTVRLDSVISEENDVSQHSELNEKLRTNQTNTLRAENLRAAVETPDSCALRPDKNEILLGIDKLLHAEGSSC</sequence>
<accession>A0ABD6ESW7</accession>
<protein>
    <submittedName>
        <fullName evidence="1">Uncharacterized protein</fullName>
    </submittedName>
</protein>
<organism evidence="1 2">
    <name type="scientific">Gnathostoma spinigerum</name>
    <dbReference type="NCBI Taxonomy" id="75299"/>
    <lineage>
        <taxon>Eukaryota</taxon>
        <taxon>Metazoa</taxon>
        <taxon>Ecdysozoa</taxon>
        <taxon>Nematoda</taxon>
        <taxon>Chromadorea</taxon>
        <taxon>Rhabditida</taxon>
        <taxon>Spirurina</taxon>
        <taxon>Gnathostomatomorpha</taxon>
        <taxon>Gnathostomatoidea</taxon>
        <taxon>Gnathostomatidae</taxon>
        <taxon>Gnathostoma</taxon>
    </lineage>
</organism>
<evidence type="ECO:0000313" key="2">
    <source>
        <dbReference type="Proteomes" id="UP001608902"/>
    </source>
</evidence>
<evidence type="ECO:0000313" key="1">
    <source>
        <dbReference type="EMBL" id="MFH4983060.1"/>
    </source>
</evidence>
<reference evidence="1 2" key="1">
    <citation type="submission" date="2024-08" db="EMBL/GenBank/DDBJ databases">
        <title>Gnathostoma spinigerum genome.</title>
        <authorList>
            <person name="Gonzalez-Bertolin B."/>
            <person name="Monzon S."/>
            <person name="Zaballos A."/>
            <person name="Jimenez P."/>
            <person name="Dekumyoy P."/>
            <person name="Varona S."/>
            <person name="Cuesta I."/>
            <person name="Sumanam S."/>
            <person name="Adisakwattana P."/>
            <person name="Gasser R.B."/>
            <person name="Hernandez-Gonzalez A."/>
            <person name="Young N.D."/>
            <person name="Perteguer M.J."/>
        </authorList>
    </citation>
    <scope>NUCLEOTIDE SEQUENCE [LARGE SCALE GENOMIC DNA]</scope>
    <source>
        <strain evidence="1">AL3</strain>
        <tissue evidence="1">Liver</tissue>
    </source>
</reference>
<comment type="caution">
    <text evidence="1">The sequence shown here is derived from an EMBL/GenBank/DDBJ whole genome shotgun (WGS) entry which is preliminary data.</text>
</comment>
<dbReference type="AlphaFoldDB" id="A0ABD6ESW7"/>